<dbReference type="PaxDb" id="3847-GLYMA02G02530.1"/>
<accession>K7K603</accession>
<organism evidence="2">
    <name type="scientific">Glycine max</name>
    <name type="common">Soybean</name>
    <name type="synonym">Glycine hispida</name>
    <dbReference type="NCBI Taxonomy" id="3847"/>
    <lineage>
        <taxon>Eukaryota</taxon>
        <taxon>Viridiplantae</taxon>
        <taxon>Streptophyta</taxon>
        <taxon>Embryophyta</taxon>
        <taxon>Tracheophyta</taxon>
        <taxon>Spermatophyta</taxon>
        <taxon>Magnoliopsida</taxon>
        <taxon>eudicotyledons</taxon>
        <taxon>Gunneridae</taxon>
        <taxon>Pentapetalae</taxon>
        <taxon>rosids</taxon>
        <taxon>fabids</taxon>
        <taxon>Fabales</taxon>
        <taxon>Fabaceae</taxon>
        <taxon>Papilionoideae</taxon>
        <taxon>50 kb inversion clade</taxon>
        <taxon>NPAAA clade</taxon>
        <taxon>indigoferoid/millettioid clade</taxon>
        <taxon>Phaseoleae</taxon>
        <taxon>Glycine</taxon>
        <taxon>Glycine subgen. Soja</taxon>
    </lineage>
</organism>
<reference evidence="1 2" key="1">
    <citation type="journal article" date="2010" name="Nature">
        <title>Genome sequence of the palaeopolyploid soybean.</title>
        <authorList>
            <person name="Schmutz J."/>
            <person name="Cannon S.B."/>
            <person name="Schlueter J."/>
            <person name="Ma J."/>
            <person name="Mitros T."/>
            <person name="Nelson W."/>
            <person name="Hyten D.L."/>
            <person name="Song Q."/>
            <person name="Thelen J.J."/>
            <person name="Cheng J."/>
            <person name="Xu D."/>
            <person name="Hellsten U."/>
            <person name="May G.D."/>
            <person name="Yu Y."/>
            <person name="Sakurai T."/>
            <person name="Umezawa T."/>
            <person name="Bhattacharyya M.K."/>
            <person name="Sandhu D."/>
            <person name="Valliyodan B."/>
            <person name="Lindquist E."/>
            <person name="Peto M."/>
            <person name="Grant D."/>
            <person name="Shu S."/>
            <person name="Goodstein D."/>
            <person name="Barry K."/>
            <person name="Futrell-Griggs M."/>
            <person name="Abernathy B."/>
            <person name="Du J."/>
            <person name="Tian Z."/>
            <person name="Zhu L."/>
            <person name="Gill N."/>
            <person name="Joshi T."/>
            <person name="Libault M."/>
            <person name="Sethuraman A."/>
            <person name="Zhang X.-C."/>
            <person name="Shinozaki K."/>
            <person name="Nguyen H.T."/>
            <person name="Wing R.A."/>
            <person name="Cregan P."/>
            <person name="Specht J."/>
            <person name="Grimwood J."/>
            <person name="Rokhsar D."/>
            <person name="Stacey G."/>
            <person name="Shoemaker R.C."/>
            <person name="Jackson S.A."/>
        </authorList>
    </citation>
    <scope>NUCLEOTIDE SEQUENCE [LARGE SCALE GENOMIC DNA]</scope>
    <source>
        <strain evidence="2">cv. Williams 82</strain>
        <tissue evidence="1">Callus</tissue>
    </source>
</reference>
<reference evidence="2" key="2">
    <citation type="submission" date="2018-02" db="UniProtKB">
        <authorList>
            <consortium name="EnsemblPlants"/>
        </authorList>
    </citation>
    <scope>IDENTIFICATION</scope>
    <source>
        <strain evidence="2">Williams 82</strain>
    </source>
</reference>
<protein>
    <submittedName>
        <fullName evidence="1 2">Uncharacterized protein</fullName>
    </submittedName>
</protein>
<gene>
    <name evidence="1" type="ORF">GLYMA_02G021300</name>
</gene>
<proteinExistence type="predicted"/>
<evidence type="ECO:0000313" key="3">
    <source>
        <dbReference type="Proteomes" id="UP000008827"/>
    </source>
</evidence>
<dbReference type="EMBL" id="CM000835">
    <property type="protein sequence ID" value="KRH69354.1"/>
    <property type="molecule type" value="Genomic_DNA"/>
</dbReference>
<reference evidence="1" key="3">
    <citation type="submission" date="2018-07" db="EMBL/GenBank/DDBJ databases">
        <title>WGS assembly of Glycine max.</title>
        <authorList>
            <person name="Schmutz J."/>
            <person name="Cannon S."/>
            <person name="Schlueter J."/>
            <person name="Ma J."/>
            <person name="Mitros T."/>
            <person name="Nelson W."/>
            <person name="Hyten D."/>
            <person name="Song Q."/>
            <person name="Thelen J."/>
            <person name="Cheng J."/>
            <person name="Xu D."/>
            <person name="Hellsten U."/>
            <person name="May G."/>
            <person name="Yu Y."/>
            <person name="Sakurai T."/>
            <person name="Umezawa T."/>
            <person name="Bhattacharyya M."/>
            <person name="Sandhu D."/>
            <person name="Valliyodan B."/>
            <person name="Lindquist E."/>
            <person name="Peto M."/>
            <person name="Grant D."/>
            <person name="Shu S."/>
            <person name="Goodstein D."/>
            <person name="Barry K."/>
            <person name="Futrell-Griggs M."/>
            <person name="Abernathy B."/>
            <person name="Du J."/>
            <person name="Tian Z."/>
            <person name="Zhu L."/>
            <person name="Gill N."/>
            <person name="Joshi T."/>
            <person name="Libault M."/>
            <person name="Sethuraman A."/>
            <person name="Zhang X."/>
            <person name="Shinozaki K."/>
            <person name="Nguyen H."/>
            <person name="Wing R."/>
            <person name="Cregan P."/>
            <person name="Specht J."/>
            <person name="Grimwood J."/>
            <person name="Rokhsar D."/>
            <person name="Stacey G."/>
            <person name="Shoemaker R."/>
            <person name="Jackson S."/>
        </authorList>
    </citation>
    <scope>NUCLEOTIDE SEQUENCE</scope>
    <source>
        <tissue evidence="1">Callus</tissue>
    </source>
</reference>
<evidence type="ECO:0000313" key="2">
    <source>
        <dbReference type="EnsemblPlants" id="KRH69354"/>
    </source>
</evidence>
<name>K7K603_SOYBN</name>
<dbReference type="EnsemblPlants" id="KRH69354">
    <property type="protein sequence ID" value="KRH69354"/>
    <property type="gene ID" value="GLYMA_02G021300"/>
</dbReference>
<evidence type="ECO:0000313" key="1">
    <source>
        <dbReference type="EMBL" id="KRH69354.1"/>
    </source>
</evidence>
<dbReference type="Proteomes" id="UP000008827">
    <property type="component" value="Chromosome 2"/>
</dbReference>
<dbReference type="AlphaFoldDB" id="K7K603"/>
<dbReference type="HOGENOM" id="CLU_3128111_0_0_1"/>
<dbReference type="InParanoid" id="K7K603"/>
<dbReference type="Gramene" id="KRH69354">
    <property type="protein sequence ID" value="KRH69354"/>
    <property type="gene ID" value="GLYMA_02G021300"/>
</dbReference>
<sequence>MTSLPYEKLGRHCPGLRTMYASQVEPTISRPDIIFLVLQVESIYAATSHS</sequence>
<keyword evidence="3" id="KW-1185">Reference proteome</keyword>